<evidence type="ECO:0000259" key="3">
    <source>
        <dbReference type="Pfam" id="PF00534"/>
    </source>
</evidence>
<dbReference type="InterPro" id="IPR011989">
    <property type="entry name" value="ARM-like"/>
</dbReference>
<dbReference type="Gene3D" id="1.25.10.10">
    <property type="entry name" value="Leucine-rich Repeat Variant"/>
    <property type="match status" value="1"/>
</dbReference>
<keyword evidence="1" id="KW-0328">Glycosyltransferase</keyword>
<evidence type="ECO:0000256" key="1">
    <source>
        <dbReference type="ARBA" id="ARBA00022676"/>
    </source>
</evidence>
<dbReference type="Gene3D" id="3.40.50.2000">
    <property type="entry name" value="Glycogen Phosphorylase B"/>
    <property type="match status" value="2"/>
</dbReference>
<accession>A0A6J4TF35</accession>
<dbReference type="InterPro" id="IPR001296">
    <property type="entry name" value="Glyco_trans_1"/>
</dbReference>
<dbReference type="Pfam" id="PF13439">
    <property type="entry name" value="Glyco_transf_4"/>
    <property type="match status" value="1"/>
</dbReference>
<dbReference type="InterPro" id="IPR016024">
    <property type="entry name" value="ARM-type_fold"/>
</dbReference>
<evidence type="ECO:0000313" key="5">
    <source>
        <dbReference type="EMBL" id="CAA9521617.1"/>
    </source>
</evidence>
<keyword evidence="2" id="KW-0808">Transferase</keyword>
<feature type="non-terminal residue" evidence="5">
    <location>
        <position position="717"/>
    </location>
</feature>
<name>A0A6J4TF35_9ACTN</name>
<reference evidence="5" key="1">
    <citation type="submission" date="2020-02" db="EMBL/GenBank/DDBJ databases">
        <authorList>
            <person name="Meier V. D."/>
        </authorList>
    </citation>
    <scope>NUCLEOTIDE SEQUENCE</scope>
    <source>
        <strain evidence="5">AVDCRST_MAG79</strain>
    </source>
</reference>
<organism evidence="5">
    <name type="scientific">uncultured Thermoleophilia bacterium</name>
    <dbReference type="NCBI Taxonomy" id="1497501"/>
    <lineage>
        <taxon>Bacteria</taxon>
        <taxon>Bacillati</taxon>
        <taxon>Actinomycetota</taxon>
        <taxon>Thermoleophilia</taxon>
        <taxon>environmental samples</taxon>
    </lineage>
</organism>
<dbReference type="PANTHER" id="PTHR12526">
    <property type="entry name" value="GLYCOSYLTRANSFERASE"/>
    <property type="match status" value="1"/>
</dbReference>
<dbReference type="InterPro" id="IPR028098">
    <property type="entry name" value="Glyco_trans_4-like_N"/>
</dbReference>
<feature type="domain" description="Glycosyl transferase family 1" evidence="3">
    <location>
        <begin position="538"/>
        <end position="708"/>
    </location>
</feature>
<gene>
    <name evidence="5" type="ORF">AVDCRST_MAG79-238</name>
</gene>
<dbReference type="SUPFAM" id="SSF48371">
    <property type="entry name" value="ARM repeat"/>
    <property type="match status" value="1"/>
</dbReference>
<protein>
    <submittedName>
        <fullName evidence="5">Uncharacterized protein</fullName>
    </submittedName>
</protein>
<dbReference type="SUPFAM" id="SSF53756">
    <property type="entry name" value="UDP-Glycosyltransferase/glycogen phosphorylase"/>
    <property type="match status" value="1"/>
</dbReference>
<feature type="domain" description="Glycosyltransferase subfamily 4-like N-terminal" evidence="4">
    <location>
        <begin position="302"/>
        <end position="420"/>
    </location>
</feature>
<proteinExistence type="predicted"/>
<dbReference type="AlphaFoldDB" id="A0A6J4TF35"/>
<evidence type="ECO:0000256" key="2">
    <source>
        <dbReference type="ARBA" id="ARBA00022679"/>
    </source>
</evidence>
<dbReference type="EMBL" id="CADCWC010000039">
    <property type="protein sequence ID" value="CAA9521617.1"/>
    <property type="molecule type" value="Genomic_DNA"/>
</dbReference>
<dbReference type="GO" id="GO:0016757">
    <property type="term" value="F:glycosyltransferase activity"/>
    <property type="evidence" value="ECO:0007669"/>
    <property type="project" value="UniProtKB-KW"/>
</dbReference>
<dbReference type="Pfam" id="PF13646">
    <property type="entry name" value="HEAT_2"/>
    <property type="match status" value="1"/>
</dbReference>
<sequence>MRHEGEVVTRRDLELILHGAGVLDAVQAAARLRRSVRGGDTAELGRLISAVDVTDALGRALLTGVLAEAPRGPVDELLATLLDHEDPSTREHAAWALARRPATARALPGLLRLVGAGGFAAVMATLSVEAWAGRRPRRVADALLSALPLQDADARGRLVELLGVTPDARVRQVLRDLVADGDESAPVRLAAARGLGTVPGPADIGPLLVAAGDADPALRVAAVVALAESALPWVADLLQAQAGTVADSADPHDRMLVATVAERQLARPETAGGRPDSLRIMQVLLGGRLDARLRSPGAGDGGGLATLLVHLAEHLAALPAVDHVTTVTRSFGGPDVPAVHGLPFESMGAGASLRRIAFGPPGPLAGIDMWPHRIEIERALRRLLRRSGRVDVVHLRFADVGTYAATRVARSLRVPVVFTLAPDPHGPIEAAQAAGTLDRAHFGELDRREHLLFRAALVEGLAEDADGLAVLPRAGGLGEVERLLGAPIPDARRRVRTVAEGIDVRALDAARATLGDPGGAAVHDLERAVAALSPERRGLPVLLSVGRLHRVKGFDRLVEAWAGSATLHATFNLVVVGGDLLAPSLEERTVLRSIEAVSARLGLGAAGPVLLGHRAHDDVARILTAVRHGSTDARGPGVVGACGLYACASAKEEFGLALLEALAAGLPVVAPRVGGPSTYVEDGRTGALVDTTSVTALRAGLLRAAAMRRDLERAEDA</sequence>
<evidence type="ECO:0000259" key="4">
    <source>
        <dbReference type="Pfam" id="PF13439"/>
    </source>
</evidence>
<dbReference type="Pfam" id="PF00534">
    <property type="entry name" value="Glycos_transf_1"/>
    <property type="match status" value="1"/>
</dbReference>